<proteinExistence type="predicted"/>
<evidence type="ECO:0000313" key="5">
    <source>
        <dbReference type="Proteomes" id="UP000092445"/>
    </source>
</evidence>
<dbReference type="STRING" id="7398.A0A1A9Z3R7"/>
<keyword evidence="2" id="KW-0812">Transmembrane</keyword>
<evidence type="ECO:0000256" key="2">
    <source>
        <dbReference type="SAM" id="Phobius"/>
    </source>
</evidence>
<keyword evidence="5" id="KW-1185">Reference proteome</keyword>
<feature type="compositionally biased region" description="Acidic residues" evidence="1">
    <location>
        <begin position="285"/>
        <end position="311"/>
    </location>
</feature>
<dbReference type="PROSITE" id="PS50954">
    <property type="entry name" value="LEM"/>
    <property type="match status" value="1"/>
</dbReference>
<feature type="region of interest" description="Disordered" evidence="1">
    <location>
        <begin position="66"/>
        <end position="120"/>
    </location>
</feature>
<dbReference type="InterPro" id="IPR003887">
    <property type="entry name" value="LEM_dom"/>
</dbReference>
<sequence length="435" mass="48600">MLELEKLNNKELRKMCVEYQLPNVPVTDTSRQVLIKRLEAAISGKPHSTGKEVNRRTIHVSTSAEMASSNIVSDDSSASSVKAGNNRPARHTMAVSERIVSTTTTVSDPESSDVSPDRVSKQVYDKMQTPVKENLYPKLPTKEPSPKPVMLSKTNVVTTSFIQEAKKNVNKTYADVGERGPIMTSQIQSKAVLINQKEPTTTIKPTFTSSTSYQNTKELNQATPSKFTTSYNQPRLDSRVTLNTYNSALGSRQDYNYNMSGPQARKSYASPPSPSKYFVKPQYIDEYEDYDDDADRPDSYDDDDDEDEDEYEDDVIVVEDSPLGGDVKTPFLSKFARNLENLKAAPLADKYSPLSGTGVNLRQRESFDHRIGTPSAKVTSRRSLQATSPKPGAVNDSFRQFVGALEEKYHLKWPLLAIVLFILGVFFYVFLVQSI</sequence>
<dbReference type="CDD" id="cd12934">
    <property type="entry name" value="LEM"/>
    <property type="match status" value="1"/>
</dbReference>
<accession>A0A1A9Z3R7</accession>
<evidence type="ECO:0000313" key="4">
    <source>
        <dbReference type="EnsemblMetazoa" id="GPAI002961-PA"/>
    </source>
</evidence>
<reference evidence="4" key="2">
    <citation type="submission" date="2020-05" db="UniProtKB">
        <authorList>
            <consortium name="EnsemblMetazoa"/>
        </authorList>
    </citation>
    <scope>IDENTIFICATION</scope>
    <source>
        <strain evidence="4">IAEA</strain>
    </source>
</reference>
<dbReference type="Gene3D" id="1.10.720.40">
    <property type="match status" value="1"/>
</dbReference>
<dbReference type="SUPFAM" id="SSF63451">
    <property type="entry name" value="LEM domain"/>
    <property type="match status" value="1"/>
</dbReference>
<feature type="compositionally biased region" description="Low complexity" evidence="1">
    <location>
        <begin position="67"/>
        <end position="81"/>
    </location>
</feature>
<reference evidence="5" key="1">
    <citation type="submission" date="2014-03" db="EMBL/GenBank/DDBJ databases">
        <authorList>
            <person name="Aksoy S."/>
            <person name="Warren W."/>
            <person name="Wilson R.K."/>
        </authorList>
    </citation>
    <scope>NUCLEOTIDE SEQUENCE [LARGE SCALE GENOMIC DNA]</scope>
    <source>
        <strain evidence="5">IAEA</strain>
    </source>
</reference>
<protein>
    <recommendedName>
        <fullName evidence="3">LEM domain-containing protein</fullName>
    </recommendedName>
</protein>
<organism evidence="4 5">
    <name type="scientific">Glossina pallidipes</name>
    <name type="common">Tsetse fly</name>
    <dbReference type="NCBI Taxonomy" id="7398"/>
    <lineage>
        <taxon>Eukaryota</taxon>
        <taxon>Metazoa</taxon>
        <taxon>Ecdysozoa</taxon>
        <taxon>Arthropoda</taxon>
        <taxon>Hexapoda</taxon>
        <taxon>Insecta</taxon>
        <taxon>Pterygota</taxon>
        <taxon>Neoptera</taxon>
        <taxon>Endopterygota</taxon>
        <taxon>Diptera</taxon>
        <taxon>Brachycera</taxon>
        <taxon>Muscomorpha</taxon>
        <taxon>Hippoboscoidea</taxon>
        <taxon>Glossinidae</taxon>
        <taxon>Glossina</taxon>
    </lineage>
</organism>
<keyword evidence="2" id="KW-1133">Transmembrane helix</keyword>
<dbReference type="SMART" id="SM00540">
    <property type="entry name" value="LEM"/>
    <property type="match status" value="1"/>
</dbReference>
<dbReference type="InterPro" id="IPR011015">
    <property type="entry name" value="LEM/LEM-like_dom_sf"/>
</dbReference>
<dbReference type="VEuPathDB" id="VectorBase:GPAI002961"/>
<feature type="domain" description="LEM" evidence="3">
    <location>
        <begin position="1"/>
        <end position="45"/>
    </location>
</feature>
<feature type="compositionally biased region" description="Low complexity" evidence="1">
    <location>
        <begin position="100"/>
        <end position="114"/>
    </location>
</feature>
<evidence type="ECO:0000259" key="3">
    <source>
        <dbReference type="PROSITE" id="PS50954"/>
    </source>
</evidence>
<dbReference type="AlphaFoldDB" id="A0A1A9Z3R7"/>
<feature type="transmembrane region" description="Helical" evidence="2">
    <location>
        <begin position="413"/>
        <end position="432"/>
    </location>
</feature>
<feature type="region of interest" description="Disordered" evidence="1">
    <location>
        <begin position="251"/>
        <end position="311"/>
    </location>
</feature>
<evidence type="ECO:0000256" key="1">
    <source>
        <dbReference type="SAM" id="MobiDB-lite"/>
    </source>
</evidence>
<keyword evidence="2" id="KW-0472">Membrane</keyword>
<dbReference type="EnsemblMetazoa" id="GPAI002961-RA">
    <property type="protein sequence ID" value="GPAI002961-PA"/>
    <property type="gene ID" value="GPAI002961"/>
</dbReference>
<dbReference type="Proteomes" id="UP000092445">
    <property type="component" value="Unassembled WGS sequence"/>
</dbReference>
<name>A0A1A9Z3R7_GLOPL</name>
<feature type="compositionally biased region" description="Polar residues" evidence="1">
    <location>
        <begin position="251"/>
        <end position="261"/>
    </location>
</feature>